<feature type="compositionally biased region" description="Basic and acidic residues" evidence="1">
    <location>
        <begin position="629"/>
        <end position="643"/>
    </location>
</feature>
<proteinExistence type="predicted"/>
<dbReference type="InterPro" id="IPR049625">
    <property type="entry name" value="Glyco_transf_61_cat"/>
</dbReference>
<dbReference type="AlphaFoldDB" id="A0A176VR53"/>
<evidence type="ECO:0000256" key="2">
    <source>
        <dbReference type="SAM" id="Phobius"/>
    </source>
</evidence>
<feature type="transmembrane region" description="Helical" evidence="2">
    <location>
        <begin position="935"/>
        <end position="956"/>
    </location>
</feature>
<organism evidence="4 5">
    <name type="scientific">Marchantia polymorpha subsp. ruderalis</name>
    <dbReference type="NCBI Taxonomy" id="1480154"/>
    <lineage>
        <taxon>Eukaryota</taxon>
        <taxon>Viridiplantae</taxon>
        <taxon>Streptophyta</taxon>
        <taxon>Embryophyta</taxon>
        <taxon>Marchantiophyta</taxon>
        <taxon>Marchantiopsida</taxon>
        <taxon>Marchantiidae</taxon>
        <taxon>Marchantiales</taxon>
        <taxon>Marchantiaceae</taxon>
        <taxon>Marchantia</taxon>
    </lineage>
</organism>
<feature type="transmembrane region" description="Helical" evidence="2">
    <location>
        <begin position="23"/>
        <end position="42"/>
    </location>
</feature>
<feature type="region of interest" description="Disordered" evidence="1">
    <location>
        <begin position="614"/>
        <end position="647"/>
    </location>
</feature>
<protein>
    <recommendedName>
        <fullName evidence="3">Glycosyltransferase 61 catalytic domain-containing protein</fullName>
    </recommendedName>
</protein>
<evidence type="ECO:0000313" key="4">
    <source>
        <dbReference type="EMBL" id="OAE22346.1"/>
    </source>
</evidence>
<keyword evidence="2" id="KW-0472">Membrane</keyword>
<keyword evidence="2" id="KW-0812">Transmembrane</keyword>
<dbReference type="EMBL" id="LVLJ01003216">
    <property type="protein sequence ID" value="OAE22346.1"/>
    <property type="molecule type" value="Genomic_DNA"/>
</dbReference>
<sequence length="992" mass="111288">MVSLPVSLGEVSTTLSLMWTSRICSLAVVLLVFGLISLSAFYNTLNSTKPAMYKISLDSTSATSSHNSFASDSNSSCFCPQSSAKSHGSQRPNHMWEMQSLRHVTVEEAYFQRMRVVDVSQIEQRVVPKQMGSFKSRFLPNDNFMEFPILAMENVCLDPSGALVLVETSTEEIMPNISGLSAIPELYYLWNEIYNCTGNISTDHCVGVTFSESLPPEHSYIPGNTAHFLAYIGNPMHNWAERTWPFVMASSPPIQSTVPYPIHHYIIHRFDKWLYESRWQPDRAQMLWQFRMLMEISGDVSPGYLIVRNQTKPVCFQKLLLQMHSRDRIDETRLPVDIAGAGLKKYREAIFRFFGIPRPPQVRLPPEKLRVLFYGRNDTSRRRVRNSADVINFLRGFTRPRLEVRYLDEMLASGQTNYSFPEVVRLFTQTDILVIAHGANTWATFLLPDGAGVVEIIGPCNWSSYNYTDLSAVHTWMHVNAAACKLKHDLSNPFEEVVPNIERGNTTECLNPYNGVPDYTIDLRKLGDIIHSFAYPDRPGDHLTQHCVASVTNYEELIVPTSAAAPAPEFCQTGRADRARPLKIGGFGHEVLRNEICGSADGRWLISGMVGGHREEGTSSLNSTPRARPRTDRPHPGERKSKECPSSGFWRISSSAIEQEPDMEDERQAKGAGLKLQKDVANIGAIDIIGASMKIFENHHKELVSLWSQFLLILSSMVYSVNFFVILLFLDQELPLPSKTQYQNFLPASTSAVFENRAPISALPLFIAGFGLISVVLSQWQCSFVSLVGRIYSGEGVTRAAPFRFLEHLRTEFWTSSIVYGASAVLMLSIRFLALSFYHRWSWMVAPIALFSVVASTAVLLAVVLVAQLATVISEMASCCMEEVSGRAALTKAVAVLKGKWRVGLSVAVIYCGGMFLMGSNLLRPRSSAGFGTRLLFSSFEILLISMWRQLTFLWWSVLYVSCRAFHHDYLDVYALHPDKERIGSGSNDSLL</sequence>
<accession>A0A176VR53</accession>
<dbReference type="Proteomes" id="UP000077202">
    <property type="component" value="Unassembled WGS sequence"/>
</dbReference>
<evidence type="ECO:0000259" key="3">
    <source>
        <dbReference type="Pfam" id="PF04577"/>
    </source>
</evidence>
<evidence type="ECO:0000313" key="5">
    <source>
        <dbReference type="Proteomes" id="UP000077202"/>
    </source>
</evidence>
<dbReference type="PANTHER" id="PTHR33133">
    <property type="entry name" value="OS08G0107100 PROTEIN-RELATED"/>
    <property type="match status" value="1"/>
</dbReference>
<dbReference type="Pfam" id="PF04577">
    <property type="entry name" value="Glyco_transf_61"/>
    <property type="match status" value="1"/>
</dbReference>
<evidence type="ECO:0000256" key="1">
    <source>
        <dbReference type="SAM" id="MobiDB-lite"/>
    </source>
</evidence>
<comment type="caution">
    <text evidence="4">The sequence shown here is derived from an EMBL/GenBank/DDBJ whole genome shotgun (WGS) entry which is preliminary data.</text>
</comment>
<feature type="domain" description="Glycosyltransferase 61 catalytic" evidence="3">
    <location>
        <begin position="338"/>
        <end position="454"/>
    </location>
</feature>
<feature type="transmembrane region" description="Helical" evidence="2">
    <location>
        <begin position="760"/>
        <end position="780"/>
    </location>
</feature>
<keyword evidence="5" id="KW-1185">Reference proteome</keyword>
<dbReference type="PANTHER" id="PTHR33133:SF1">
    <property type="entry name" value="EXPRESSED PROTEIN-RELATED"/>
    <property type="match status" value="1"/>
</dbReference>
<gene>
    <name evidence="4" type="ORF">AXG93_1024s1140</name>
</gene>
<dbReference type="GO" id="GO:0016757">
    <property type="term" value="F:glycosyltransferase activity"/>
    <property type="evidence" value="ECO:0007669"/>
    <property type="project" value="InterPro"/>
</dbReference>
<feature type="transmembrane region" description="Helical" evidence="2">
    <location>
        <begin position="813"/>
        <end position="834"/>
    </location>
</feature>
<feature type="transmembrane region" description="Helical" evidence="2">
    <location>
        <begin position="903"/>
        <end position="923"/>
    </location>
</feature>
<name>A0A176VR53_MARPO</name>
<reference evidence="4" key="1">
    <citation type="submission" date="2016-03" db="EMBL/GenBank/DDBJ databases">
        <title>Mechanisms controlling the formation of the plant cell surface in tip-growing cells are functionally conserved among land plants.</title>
        <authorList>
            <person name="Honkanen S."/>
            <person name="Jones V.A."/>
            <person name="Morieri G."/>
            <person name="Champion C."/>
            <person name="Hetherington A.J."/>
            <person name="Kelly S."/>
            <person name="Saint-Marcoux D."/>
            <person name="Proust H."/>
            <person name="Prescott H."/>
            <person name="Dolan L."/>
        </authorList>
    </citation>
    <scope>NUCLEOTIDE SEQUENCE [LARGE SCALE GENOMIC DNA]</scope>
    <source>
        <tissue evidence="4">Whole gametophyte</tissue>
    </source>
</reference>
<feature type="transmembrane region" description="Helical" evidence="2">
    <location>
        <begin position="706"/>
        <end position="730"/>
    </location>
</feature>
<keyword evidence="2" id="KW-1133">Transmembrane helix</keyword>
<feature type="transmembrane region" description="Helical" evidence="2">
    <location>
        <begin position="841"/>
        <end position="867"/>
    </location>
</feature>